<dbReference type="CDD" id="cd06170">
    <property type="entry name" value="LuxR_C_like"/>
    <property type="match status" value="1"/>
</dbReference>
<dbReference type="InterPro" id="IPR000792">
    <property type="entry name" value="Tscrpt_reg_LuxR_C"/>
</dbReference>
<dbReference type="RefSeq" id="WP_266283051.1">
    <property type="nucleotide sequence ID" value="NZ_JAPKNF010000002.1"/>
</dbReference>
<comment type="caution">
    <text evidence="2">Lacks conserved residue(s) required for the propagation of feature annotation.</text>
</comment>
<dbReference type="SUPFAM" id="SSF46894">
    <property type="entry name" value="C-terminal effector domain of the bipartite response regulators"/>
    <property type="match status" value="1"/>
</dbReference>
<dbReference type="PROSITE" id="PS50110">
    <property type="entry name" value="RESPONSE_REGULATORY"/>
    <property type="match status" value="1"/>
</dbReference>
<protein>
    <submittedName>
        <fullName evidence="5">DNA-binding NarL/FixJ family response regulator</fullName>
    </submittedName>
</protein>
<organism evidence="5 6">
    <name type="scientific">Kaistia geumhonensis</name>
    <dbReference type="NCBI Taxonomy" id="410839"/>
    <lineage>
        <taxon>Bacteria</taxon>
        <taxon>Pseudomonadati</taxon>
        <taxon>Pseudomonadota</taxon>
        <taxon>Alphaproteobacteria</taxon>
        <taxon>Hyphomicrobiales</taxon>
        <taxon>Kaistiaceae</taxon>
        <taxon>Kaistia</taxon>
    </lineage>
</organism>
<dbReference type="Proteomes" id="UP001223743">
    <property type="component" value="Unassembled WGS sequence"/>
</dbReference>
<keyword evidence="1 5" id="KW-0238">DNA-binding</keyword>
<dbReference type="InterPro" id="IPR051015">
    <property type="entry name" value="EvgA-like"/>
</dbReference>
<dbReference type="Pfam" id="PF00196">
    <property type="entry name" value="GerE"/>
    <property type="match status" value="1"/>
</dbReference>
<reference evidence="5 6" key="1">
    <citation type="submission" date="2023-07" db="EMBL/GenBank/DDBJ databases">
        <title>Genomic Encyclopedia of Type Strains, Phase IV (KMG-IV): sequencing the most valuable type-strain genomes for metagenomic binning, comparative biology and taxonomic classification.</title>
        <authorList>
            <person name="Goeker M."/>
        </authorList>
    </citation>
    <scope>NUCLEOTIDE SEQUENCE [LARGE SCALE GENOMIC DNA]</scope>
    <source>
        <strain evidence="5 6">B1-1</strain>
    </source>
</reference>
<gene>
    <name evidence="5" type="ORF">QO015_003195</name>
</gene>
<accession>A0ABU0M9D4</accession>
<dbReference type="PROSITE" id="PS50043">
    <property type="entry name" value="HTH_LUXR_2"/>
    <property type="match status" value="1"/>
</dbReference>
<dbReference type="SMART" id="SM00421">
    <property type="entry name" value="HTH_LUXR"/>
    <property type="match status" value="1"/>
</dbReference>
<feature type="domain" description="Response regulatory" evidence="4">
    <location>
        <begin position="1"/>
        <end position="88"/>
    </location>
</feature>
<dbReference type="PANTHER" id="PTHR45566:SF1">
    <property type="entry name" value="HTH-TYPE TRANSCRIPTIONAL REGULATOR YHJB-RELATED"/>
    <property type="match status" value="1"/>
</dbReference>
<dbReference type="PANTHER" id="PTHR45566">
    <property type="entry name" value="HTH-TYPE TRANSCRIPTIONAL REGULATOR YHJB-RELATED"/>
    <property type="match status" value="1"/>
</dbReference>
<keyword evidence="6" id="KW-1185">Reference proteome</keyword>
<dbReference type="Gene3D" id="3.40.50.2300">
    <property type="match status" value="1"/>
</dbReference>
<evidence type="ECO:0000259" key="3">
    <source>
        <dbReference type="PROSITE" id="PS50043"/>
    </source>
</evidence>
<dbReference type="SUPFAM" id="SSF52172">
    <property type="entry name" value="CheY-like"/>
    <property type="match status" value="1"/>
</dbReference>
<dbReference type="EMBL" id="JAUSWJ010000001">
    <property type="protein sequence ID" value="MDQ0517582.1"/>
    <property type="molecule type" value="Genomic_DNA"/>
</dbReference>
<sequence length="181" mass="19778">MADWIASNSRPGGPTADLAILVQRLSDHTASSLWELRQLRETADMPVVVVSDDGRPDTILRALDLGARAYIPSSIGIDIALEAIRIVTAGGTFVPANSLSDYRRTSDREKGIVWPLSLFTDRQQAVIALLRQGKSNKTIAHELNMRESTVKVHVRNIMKAIHAKNRTEIAVRLSSVNGDAG</sequence>
<evidence type="ECO:0000256" key="1">
    <source>
        <dbReference type="ARBA" id="ARBA00023125"/>
    </source>
</evidence>
<evidence type="ECO:0000313" key="6">
    <source>
        <dbReference type="Proteomes" id="UP001223743"/>
    </source>
</evidence>
<dbReference type="InterPro" id="IPR016032">
    <property type="entry name" value="Sig_transdc_resp-reg_C-effctor"/>
</dbReference>
<evidence type="ECO:0000256" key="2">
    <source>
        <dbReference type="PROSITE-ProRule" id="PRU00169"/>
    </source>
</evidence>
<dbReference type="PRINTS" id="PR00038">
    <property type="entry name" value="HTHLUXR"/>
</dbReference>
<comment type="caution">
    <text evidence="5">The sequence shown here is derived from an EMBL/GenBank/DDBJ whole genome shotgun (WGS) entry which is preliminary data.</text>
</comment>
<proteinExistence type="predicted"/>
<feature type="domain" description="HTH luxR-type" evidence="3">
    <location>
        <begin position="112"/>
        <end position="177"/>
    </location>
</feature>
<name>A0ABU0M9D4_9HYPH</name>
<dbReference type="InterPro" id="IPR001789">
    <property type="entry name" value="Sig_transdc_resp-reg_receiver"/>
</dbReference>
<dbReference type="GO" id="GO:0003677">
    <property type="term" value="F:DNA binding"/>
    <property type="evidence" value="ECO:0007669"/>
    <property type="project" value="UniProtKB-KW"/>
</dbReference>
<dbReference type="InterPro" id="IPR011006">
    <property type="entry name" value="CheY-like_superfamily"/>
</dbReference>
<evidence type="ECO:0000313" key="5">
    <source>
        <dbReference type="EMBL" id="MDQ0517582.1"/>
    </source>
</evidence>
<evidence type="ECO:0000259" key="4">
    <source>
        <dbReference type="PROSITE" id="PS50110"/>
    </source>
</evidence>